<dbReference type="AlphaFoldDB" id="A0AAD0SQ62"/>
<dbReference type="RefSeq" id="WP_118885587.1">
    <property type="nucleotide sequence ID" value="NZ_CP032100.1"/>
</dbReference>
<evidence type="ECO:0000256" key="1">
    <source>
        <dbReference type="SAM" id="Coils"/>
    </source>
</evidence>
<dbReference type="Proteomes" id="UP000263040">
    <property type="component" value="Chromosome"/>
</dbReference>
<feature type="coiled-coil region" evidence="1">
    <location>
        <begin position="28"/>
        <end position="76"/>
    </location>
</feature>
<name>A0AAD0SQ62_9BACT</name>
<dbReference type="EMBL" id="CP032100">
    <property type="protein sequence ID" value="AXX89029.1"/>
    <property type="molecule type" value="Genomic_DNA"/>
</dbReference>
<sequence length="84" mass="9968">MNYELLSKLAMEEAEKSKNETLLLKTRNEILHHEVEKMEALIEKIKEEKASLKNEIENLKHEIDSLKSALEFKKDENQHFSHYS</sequence>
<dbReference type="KEGG" id="asui:ASUIS_0523"/>
<reference evidence="2 3" key="1">
    <citation type="submission" date="2018-08" db="EMBL/GenBank/DDBJ databases">
        <title>Complete genome of the Arcobacter suis type strain LMG 26152.</title>
        <authorList>
            <person name="Miller W.G."/>
            <person name="Yee E."/>
            <person name="Bono J.L."/>
        </authorList>
    </citation>
    <scope>NUCLEOTIDE SEQUENCE [LARGE SCALE GENOMIC DNA]</scope>
    <source>
        <strain evidence="2 3">CECT 7833</strain>
    </source>
</reference>
<proteinExistence type="predicted"/>
<evidence type="ECO:0000313" key="3">
    <source>
        <dbReference type="Proteomes" id="UP000263040"/>
    </source>
</evidence>
<accession>A0AAD0SQ62</accession>
<gene>
    <name evidence="2" type="ORF">ASUIS_0523</name>
</gene>
<keyword evidence="3" id="KW-1185">Reference proteome</keyword>
<organism evidence="2 3">
    <name type="scientific">Arcobacter suis CECT 7833</name>
    <dbReference type="NCBI Taxonomy" id="663365"/>
    <lineage>
        <taxon>Bacteria</taxon>
        <taxon>Pseudomonadati</taxon>
        <taxon>Campylobacterota</taxon>
        <taxon>Epsilonproteobacteria</taxon>
        <taxon>Campylobacterales</taxon>
        <taxon>Arcobacteraceae</taxon>
        <taxon>Arcobacter</taxon>
    </lineage>
</organism>
<evidence type="ECO:0000313" key="2">
    <source>
        <dbReference type="EMBL" id="AXX89029.1"/>
    </source>
</evidence>
<protein>
    <submittedName>
        <fullName evidence="2">Uncharacterized protein</fullName>
    </submittedName>
</protein>
<keyword evidence="1" id="KW-0175">Coiled coil</keyword>